<dbReference type="AlphaFoldDB" id="A0A182F714"/>
<evidence type="ECO:0000313" key="9">
    <source>
        <dbReference type="EnsemblMetazoa" id="AALB002272-PA"/>
    </source>
</evidence>
<dbReference type="VEuPathDB" id="VectorBase:AALB20_034679"/>
<dbReference type="InterPro" id="IPR045191">
    <property type="entry name" value="MBR1/2-like"/>
</dbReference>
<keyword evidence="3" id="KW-0808">Transferase</keyword>
<dbReference type="EC" id="2.3.2.27" evidence="2"/>
<evidence type="ECO:0000256" key="7">
    <source>
        <dbReference type="ARBA" id="ARBA00022833"/>
    </source>
</evidence>
<keyword evidence="4" id="KW-0479">Metal-binding</keyword>
<evidence type="ECO:0000259" key="8">
    <source>
        <dbReference type="PROSITE" id="PS50089"/>
    </source>
</evidence>
<dbReference type="GO" id="GO:0008270">
    <property type="term" value="F:zinc ion binding"/>
    <property type="evidence" value="ECO:0007669"/>
    <property type="project" value="UniProtKB-KW"/>
</dbReference>
<reference evidence="9 10" key="1">
    <citation type="journal article" date="2017" name="G3 (Bethesda)">
        <title>The Physical Genome Mapping of Anopheles albimanus Corrected Scaffold Misassemblies and Identified Interarm Rearrangements in Genus Anopheles.</title>
        <authorList>
            <person name="Artemov G.N."/>
            <person name="Peery A.N."/>
            <person name="Jiang X."/>
            <person name="Tu Z."/>
            <person name="Stegniy V.N."/>
            <person name="Sharakhova M.V."/>
            <person name="Sharakhov I.V."/>
        </authorList>
    </citation>
    <scope>NUCLEOTIDE SEQUENCE [LARGE SCALE GENOMIC DNA]</scope>
    <source>
        <strain evidence="9 10">ALBI9_A</strain>
    </source>
</reference>
<dbReference type="Proteomes" id="UP000069272">
    <property type="component" value="Chromosome 2R"/>
</dbReference>
<dbReference type="InterPro" id="IPR001841">
    <property type="entry name" value="Znf_RING"/>
</dbReference>
<keyword evidence="10" id="KW-1185">Reference proteome</keyword>
<evidence type="ECO:0000256" key="5">
    <source>
        <dbReference type="ARBA" id="ARBA00022771"/>
    </source>
</evidence>
<dbReference type="KEGG" id="aali:118461510"/>
<organism evidence="9 10">
    <name type="scientific">Anopheles albimanus</name>
    <name type="common">New world malaria mosquito</name>
    <dbReference type="NCBI Taxonomy" id="7167"/>
    <lineage>
        <taxon>Eukaryota</taxon>
        <taxon>Metazoa</taxon>
        <taxon>Ecdysozoa</taxon>
        <taxon>Arthropoda</taxon>
        <taxon>Hexapoda</taxon>
        <taxon>Insecta</taxon>
        <taxon>Pterygota</taxon>
        <taxon>Neoptera</taxon>
        <taxon>Endopterygota</taxon>
        <taxon>Diptera</taxon>
        <taxon>Nematocera</taxon>
        <taxon>Culicoidea</taxon>
        <taxon>Culicidae</taxon>
        <taxon>Anophelinae</taxon>
        <taxon>Anopheles</taxon>
    </lineage>
</organism>
<sequence>MNLSNVVLETPLIMEKSTFTSAAMLFLQRENSREETVVVSKVSPATSSDEGFRPNYERITLKRPSLTNLSLCVICRCDVKYNNQKKVLACEHAFHAKCIKQWISFQNKCPICMVH</sequence>
<accession>A0A182F714</accession>
<dbReference type="RefSeq" id="XP_035782832.1">
    <property type="nucleotide sequence ID" value="XM_035926939.1"/>
</dbReference>
<feature type="domain" description="RING-type" evidence="8">
    <location>
        <begin position="72"/>
        <end position="112"/>
    </location>
</feature>
<evidence type="ECO:0000256" key="3">
    <source>
        <dbReference type="ARBA" id="ARBA00022679"/>
    </source>
</evidence>
<reference evidence="9" key="2">
    <citation type="submission" date="2022-08" db="UniProtKB">
        <authorList>
            <consortium name="EnsemblMetazoa"/>
        </authorList>
    </citation>
    <scope>IDENTIFICATION</scope>
    <source>
        <strain evidence="9">STECLA/ALBI9_A</strain>
    </source>
</reference>
<dbReference type="Pfam" id="PF13639">
    <property type="entry name" value="zf-RING_2"/>
    <property type="match status" value="1"/>
</dbReference>
<evidence type="ECO:0000313" key="10">
    <source>
        <dbReference type="Proteomes" id="UP000069272"/>
    </source>
</evidence>
<dbReference type="EnsemblMetazoa" id="AALB002272-RA">
    <property type="protein sequence ID" value="AALB002272-PA"/>
    <property type="gene ID" value="AALB002272"/>
</dbReference>
<evidence type="ECO:0000256" key="2">
    <source>
        <dbReference type="ARBA" id="ARBA00012483"/>
    </source>
</evidence>
<comment type="catalytic activity">
    <reaction evidence="1">
        <text>S-ubiquitinyl-[E2 ubiquitin-conjugating enzyme]-L-cysteine + [acceptor protein]-L-lysine = [E2 ubiquitin-conjugating enzyme]-L-cysteine + N(6)-ubiquitinyl-[acceptor protein]-L-lysine.</text>
        <dbReference type="EC" id="2.3.2.27"/>
    </reaction>
</comment>
<dbReference type="PANTHER" id="PTHR22937:SF65">
    <property type="entry name" value="E3 UBIQUITIN-PROTEIN LIGASE ARK2C"/>
    <property type="match status" value="1"/>
</dbReference>
<dbReference type="PANTHER" id="PTHR22937">
    <property type="entry name" value="E3 UBIQUITIN-PROTEIN LIGASE RNF165"/>
    <property type="match status" value="1"/>
</dbReference>
<keyword evidence="7" id="KW-0862">Zinc</keyword>
<dbReference type="STRING" id="7167.A0A182F714"/>
<proteinExistence type="predicted"/>
<name>A0A182F714_ANOAL</name>
<evidence type="ECO:0000256" key="4">
    <source>
        <dbReference type="ARBA" id="ARBA00022723"/>
    </source>
</evidence>
<dbReference type="Gene3D" id="3.30.40.10">
    <property type="entry name" value="Zinc/RING finger domain, C3HC4 (zinc finger)"/>
    <property type="match status" value="1"/>
</dbReference>
<dbReference type="GO" id="GO:0061630">
    <property type="term" value="F:ubiquitin protein ligase activity"/>
    <property type="evidence" value="ECO:0007669"/>
    <property type="project" value="UniProtKB-EC"/>
</dbReference>
<dbReference type="PROSITE" id="PS50089">
    <property type="entry name" value="ZF_RING_2"/>
    <property type="match status" value="1"/>
</dbReference>
<evidence type="ECO:0000256" key="1">
    <source>
        <dbReference type="ARBA" id="ARBA00000900"/>
    </source>
</evidence>
<dbReference type="SUPFAM" id="SSF57850">
    <property type="entry name" value="RING/U-box"/>
    <property type="match status" value="1"/>
</dbReference>
<dbReference type="InterPro" id="IPR013083">
    <property type="entry name" value="Znf_RING/FYVE/PHD"/>
</dbReference>
<keyword evidence="6" id="KW-0833">Ubl conjugation pathway</keyword>
<protein>
    <recommendedName>
        <fullName evidence="2">RING-type E3 ubiquitin transferase</fullName>
        <ecNumber evidence="2">2.3.2.27</ecNumber>
    </recommendedName>
</protein>
<dbReference type="VEuPathDB" id="VectorBase:AALB002272"/>
<dbReference type="SMART" id="SM00184">
    <property type="entry name" value="RING"/>
    <property type="match status" value="1"/>
</dbReference>
<dbReference type="GeneID" id="118461510"/>
<evidence type="ECO:0000256" key="6">
    <source>
        <dbReference type="ARBA" id="ARBA00022786"/>
    </source>
</evidence>
<dbReference type="OrthoDB" id="10012386at2759"/>
<keyword evidence="5" id="KW-0863">Zinc-finger</keyword>